<organism evidence="2 3">
    <name type="scientific">Halorarum halophilum</name>
    <dbReference type="NCBI Taxonomy" id="2743090"/>
    <lineage>
        <taxon>Archaea</taxon>
        <taxon>Methanobacteriati</taxon>
        <taxon>Methanobacteriota</taxon>
        <taxon>Stenosarchaea group</taxon>
        <taxon>Halobacteria</taxon>
        <taxon>Halobacteriales</taxon>
        <taxon>Haloferacaceae</taxon>
        <taxon>Halorarum</taxon>
    </lineage>
</organism>
<feature type="transmembrane region" description="Helical" evidence="1">
    <location>
        <begin position="12"/>
        <end position="31"/>
    </location>
</feature>
<keyword evidence="1" id="KW-0812">Transmembrane</keyword>
<dbReference type="EMBL" id="CP058529">
    <property type="protein sequence ID" value="QLG26022.1"/>
    <property type="molecule type" value="Genomic_DNA"/>
</dbReference>
<feature type="transmembrane region" description="Helical" evidence="1">
    <location>
        <begin position="37"/>
        <end position="53"/>
    </location>
</feature>
<evidence type="ECO:0000256" key="1">
    <source>
        <dbReference type="SAM" id="Phobius"/>
    </source>
</evidence>
<name>A0A7D5KKC7_9EURY</name>
<evidence type="ECO:0000313" key="2">
    <source>
        <dbReference type="EMBL" id="QLG26022.1"/>
    </source>
</evidence>
<dbReference type="AlphaFoldDB" id="A0A7D5KKC7"/>
<accession>A0A7D5KKC7</accession>
<protein>
    <submittedName>
        <fullName evidence="2">Uncharacterized protein</fullName>
    </submittedName>
</protein>
<evidence type="ECO:0000313" key="3">
    <source>
        <dbReference type="Proteomes" id="UP000509750"/>
    </source>
</evidence>
<proteinExistence type="predicted"/>
<dbReference type="KEGG" id="halg:HUG10_18290"/>
<dbReference type="OrthoDB" id="306439at2157"/>
<sequence>MGRERLPGTAWTRAFVVLALFLLLGSSAIALFYWRPLLAAVIVVVVAAVLSKLRSSRGSDGTRSVWNAIPSWQYSGRHVESGGLTRDEQERALQDVQREADVRQGAVERNRRQ</sequence>
<dbReference type="Proteomes" id="UP000509750">
    <property type="component" value="Chromosome"/>
</dbReference>
<keyword evidence="1" id="KW-1133">Transmembrane helix</keyword>
<dbReference type="GeneID" id="56030825"/>
<keyword evidence="3" id="KW-1185">Reference proteome</keyword>
<reference evidence="2 3" key="1">
    <citation type="submission" date="2020-07" db="EMBL/GenBank/DDBJ databases">
        <title>Gai3-2, isolated from salt lake.</title>
        <authorList>
            <person name="Cui H."/>
            <person name="Shi X."/>
        </authorList>
    </citation>
    <scope>NUCLEOTIDE SEQUENCE [LARGE SCALE GENOMIC DNA]</scope>
    <source>
        <strain evidence="2 3">Gai3-2</strain>
    </source>
</reference>
<gene>
    <name evidence="2" type="ORF">HUG10_18290</name>
</gene>
<dbReference type="RefSeq" id="WP_179167597.1">
    <property type="nucleotide sequence ID" value="NZ_CP058529.1"/>
</dbReference>
<keyword evidence="1" id="KW-0472">Membrane</keyword>